<name>A0ABR4BB82_9LECA</name>
<dbReference type="PROSITE" id="PS50102">
    <property type="entry name" value="RRM"/>
    <property type="match status" value="2"/>
</dbReference>
<evidence type="ECO:0000313" key="6">
    <source>
        <dbReference type="Proteomes" id="UP001590951"/>
    </source>
</evidence>
<protein>
    <recommendedName>
        <fullName evidence="4">RRM domain-containing protein</fullName>
    </recommendedName>
</protein>
<feature type="compositionally biased region" description="Polar residues" evidence="3">
    <location>
        <begin position="166"/>
        <end position="188"/>
    </location>
</feature>
<keyword evidence="1 2" id="KW-0694">RNA-binding</keyword>
<dbReference type="PANTHER" id="PTHR10352">
    <property type="entry name" value="EUKARYOTIC TRANSLATION INITIATION FACTOR 3 SUBUNIT G"/>
    <property type="match status" value="1"/>
</dbReference>
<evidence type="ECO:0000256" key="3">
    <source>
        <dbReference type="SAM" id="MobiDB-lite"/>
    </source>
</evidence>
<feature type="region of interest" description="Disordered" evidence="3">
    <location>
        <begin position="1"/>
        <end position="67"/>
    </location>
</feature>
<proteinExistence type="predicted"/>
<feature type="compositionally biased region" description="Polar residues" evidence="3">
    <location>
        <begin position="103"/>
        <end position="124"/>
    </location>
</feature>
<dbReference type="InterPro" id="IPR035979">
    <property type="entry name" value="RBD_domain_sf"/>
</dbReference>
<dbReference type="Proteomes" id="UP001590951">
    <property type="component" value="Unassembled WGS sequence"/>
</dbReference>
<feature type="region of interest" description="Disordered" evidence="3">
    <location>
        <begin position="166"/>
        <end position="194"/>
    </location>
</feature>
<evidence type="ECO:0000256" key="2">
    <source>
        <dbReference type="PROSITE-ProRule" id="PRU00176"/>
    </source>
</evidence>
<sequence>MSHLPATPDKAGKHATESSPNVTMPFTEKLTSTSKVKQASLNEPSPASTYGDTAGSSCPATPQEVGSHDRVAGLAHSLLAVQIDPAIKSISGSPMPGHGAKSYPQSGGIANSLHASSTMSSPSSDRAKAIRMSPNWRNKVSDLDLLSGLSGLSAASRASFVRQSANQSDDPFVSNGSATQSPGQNGASFSPRHDRAGVALTNDNAQALLPPHACVFVANLTQTQTDDQLEHHVRDAFAQFGTCYVKIRRDPNGMPFAFVQYETENDAQRAITTGRGMLITGRPCRTEVAKVNRSLYMSRVTGGHITEDEAVQVLHLYGKIQETWYAMPTEKEMYRLPEGIWVRFAYFQDCRDAQAGFRDHAVYRLEQPPIPDDLRTRHGARQQRVLPSAMGVSPIQRPSPGRMLPSPMRRAATDICSIFVGGLPPHATQERLREMFQVYGQTLHIELIQKPSVNIDGFNTFAFIEYLSPDMATAAVQASPRMYGSDRLRVERKGSTDPFARRDNFGGSPRDAYTMQACQDMAMLFQRGVYAGIAQAAQAQAIPPPPVYAAYPSTYYQAYDPSQYSQYTAPAAPVNQYSASAAPVNHYTAPATSNNNNNIAESLQGPGHFQFGPAAQASAPSTANFQYPAPAPAPTQYVQPPMVPAGSGYQWPPASSNDENANASPSQEAQ</sequence>
<keyword evidence="6" id="KW-1185">Reference proteome</keyword>
<evidence type="ECO:0000259" key="4">
    <source>
        <dbReference type="PROSITE" id="PS50102"/>
    </source>
</evidence>
<evidence type="ECO:0000313" key="5">
    <source>
        <dbReference type="EMBL" id="KAL2054106.1"/>
    </source>
</evidence>
<dbReference type="SMART" id="SM00360">
    <property type="entry name" value="RRM"/>
    <property type="match status" value="2"/>
</dbReference>
<feature type="compositionally biased region" description="Polar residues" evidence="3">
    <location>
        <begin position="653"/>
        <end position="670"/>
    </location>
</feature>
<feature type="domain" description="RRM" evidence="4">
    <location>
        <begin position="416"/>
        <end position="495"/>
    </location>
</feature>
<feature type="region of interest" description="Disordered" evidence="3">
    <location>
        <begin position="631"/>
        <end position="670"/>
    </location>
</feature>
<comment type="caution">
    <text evidence="5">The sequence shown here is derived from an EMBL/GenBank/DDBJ whole genome shotgun (WGS) entry which is preliminary data.</text>
</comment>
<dbReference type="SUPFAM" id="SSF54928">
    <property type="entry name" value="RNA-binding domain, RBD"/>
    <property type="match status" value="2"/>
</dbReference>
<dbReference type="InterPro" id="IPR012677">
    <property type="entry name" value="Nucleotide-bd_a/b_plait_sf"/>
</dbReference>
<dbReference type="Pfam" id="PF00076">
    <property type="entry name" value="RRM_1"/>
    <property type="match status" value="2"/>
</dbReference>
<reference evidence="5 6" key="1">
    <citation type="submission" date="2024-09" db="EMBL/GenBank/DDBJ databases">
        <title>Rethinking Asexuality: The Enigmatic Case of Functional Sexual Genes in Lepraria (Stereocaulaceae).</title>
        <authorList>
            <person name="Doellman M."/>
            <person name="Sun Y."/>
            <person name="Barcenas-Pena A."/>
            <person name="Lumbsch H.T."/>
            <person name="Grewe F."/>
        </authorList>
    </citation>
    <scope>NUCLEOTIDE SEQUENCE [LARGE SCALE GENOMIC DNA]</scope>
    <source>
        <strain evidence="5 6">Grewe 0041</strain>
    </source>
</reference>
<dbReference type="EMBL" id="JBHFEH010000017">
    <property type="protein sequence ID" value="KAL2054106.1"/>
    <property type="molecule type" value="Genomic_DNA"/>
</dbReference>
<gene>
    <name evidence="5" type="ORF">ABVK25_005645</name>
</gene>
<dbReference type="Gene3D" id="3.30.70.330">
    <property type="match status" value="2"/>
</dbReference>
<evidence type="ECO:0000256" key="1">
    <source>
        <dbReference type="ARBA" id="ARBA00022884"/>
    </source>
</evidence>
<organism evidence="5 6">
    <name type="scientific">Lepraria finkii</name>
    <dbReference type="NCBI Taxonomy" id="1340010"/>
    <lineage>
        <taxon>Eukaryota</taxon>
        <taxon>Fungi</taxon>
        <taxon>Dikarya</taxon>
        <taxon>Ascomycota</taxon>
        <taxon>Pezizomycotina</taxon>
        <taxon>Lecanoromycetes</taxon>
        <taxon>OSLEUM clade</taxon>
        <taxon>Lecanoromycetidae</taxon>
        <taxon>Lecanorales</taxon>
        <taxon>Lecanorineae</taxon>
        <taxon>Stereocaulaceae</taxon>
        <taxon>Lepraria</taxon>
    </lineage>
</organism>
<feature type="region of interest" description="Disordered" evidence="3">
    <location>
        <begin position="91"/>
        <end position="127"/>
    </location>
</feature>
<accession>A0ABR4BB82</accession>
<feature type="compositionally biased region" description="Polar residues" evidence="3">
    <location>
        <begin position="17"/>
        <end position="60"/>
    </location>
</feature>
<feature type="domain" description="RRM" evidence="4">
    <location>
        <begin position="213"/>
        <end position="291"/>
    </location>
</feature>
<dbReference type="InterPro" id="IPR000504">
    <property type="entry name" value="RRM_dom"/>
</dbReference>